<sequence>MLAGLLLIPTLLTGCAQMGETGNSMSTFEPKQLGKSDIDRVADIHRREVFLSLRALTEKLYRRNPREWKKSGYATLEATLDHLLDPRTGWRLPELGQKQGTEAILLALSTNYQGDRVAAFIAGTGGMLNVAFDEKTEFFMFDTLEPQKLYNSARNLEIAAWKLANARDAGGNLLLLTNEMAAQQQPANLSFERELGKMIGNLDLLSHIIADREHRTIVHVTHSLATAVFLPVLAIK</sequence>
<proteinExistence type="predicted"/>
<gene>
    <name evidence="1" type="ORF">PG1C_07260</name>
</gene>
<dbReference type="KEGG" id="rbu:PG1C_07260"/>
<reference evidence="1 2" key="1">
    <citation type="journal article" date="2015" name="Genome Announc.">
        <title>Complete Genome Sequence of a Novel Bacterium within the Family Rhodocyclaceae That Degrades Polycyclic Aromatic Hydrocarbons.</title>
        <authorList>
            <person name="Singleton D.R."/>
            <person name="Dickey A.N."/>
            <person name="Scholl E.H."/>
            <person name="Wright F.A."/>
            <person name="Aitken M.D."/>
        </authorList>
    </citation>
    <scope>NUCLEOTIDE SEQUENCE [LARGE SCALE GENOMIC DNA]</scope>
    <source>
        <strain evidence="2">PG1-Ca6</strain>
    </source>
</reference>
<dbReference type="STRING" id="1565605.PG1C_07260"/>
<dbReference type="EMBL" id="CP010554">
    <property type="protein sequence ID" value="AJP49495.1"/>
    <property type="molecule type" value="Genomic_DNA"/>
</dbReference>
<accession>A0A0C5JCG2</accession>
<evidence type="ECO:0000313" key="1">
    <source>
        <dbReference type="EMBL" id="AJP49495.1"/>
    </source>
</evidence>
<dbReference type="HOGENOM" id="CLU_097918_0_0_4"/>
<evidence type="ECO:0000313" key="2">
    <source>
        <dbReference type="Proteomes" id="UP000061603"/>
    </source>
</evidence>
<dbReference type="Proteomes" id="UP000061603">
    <property type="component" value="Chromosome"/>
</dbReference>
<protein>
    <submittedName>
        <fullName evidence="1">Uncharacterized protein</fullName>
    </submittedName>
</protein>
<keyword evidence="2" id="KW-1185">Reference proteome</keyword>
<organism evidence="1 2">
    <name type="scientific">Rugosibacter aromaticivorans</name>
    <dbReference type="NCBI Taxonomy" id="1565605"/>
    <lineage>
        <taxon>Bacteria</taxon>
        <taxon>Pseudomonadati</taxon>
        <taxon>Pseudomonadota</taxon>
        <taxon>Betaproteobacteria</taxon>
        <taxon>Nitrosomonadales</taxon>
        <taxon>Sterolibacteriaceae</taxon>
        <taxon>Rugosibacter</taxon>
    </lineage>
</organism>
<dbReference type="AlphaFoldDB" id="A0A0C5JCG2"/>
<dbReference type="PATRIC" id="fig|1565605.3.peg.1527"/>
<name>A0A0C5JCG2_9PROT</name>